<dbReference type="AlphaFoldDB" id="A0A2P1PQU2"/>
<dbReference type="InterPro" id="IPR033399">
    <property type="entry name" value="TP_0789-like"/>
</dbReference>
<dbReference type="Gene3D" id="2.50.20.10">
    <property type="entry name" value="Lipoprotein localisation LolA/LolB/LppX"/>
    <property type="match status" value="1"/>
</dbReference>
<feature type="domain" description="Uncharacterized protein TP-0789" evidence="2">
    <location>
        <begin position="78"/>
        <end position="265"/>
    </location>
</feature>
<gene>
    <name evidence="3" type="ORF">C7S18_08430</name>
</gene>
<dbReference type="Pfam" id="PF17131">
    <property type="entry name" value="LolA_like"/>
    <property type="match status" value="1"/>
</dbReference>
<protein>
    <recommendedName>
        <fullName evidence="2">Uncharacterized protein TP-0789 domain-containing protein</fullName>
    </recommendedName>
</protein>
<dbReference type="RefSeq" id="WP_106891144.1">
    <property type="nucleotide sequence ID" value="NZ_CP027860.1"/>
</dbReference>
<evidence type="ECO:0000313" key="3">
    <source>
        <dbReference type="EMBL" id="AVP97220.1"/>
    </source>
</evidence>
<sequence length="267" mass="29988">MFRFLNTIAIHSVLALAPILLPQLAVAAPSDARSHILANIEAEASKDERTTVRITLTNPQGKVQERTLHWITLTLASGDKRSLVTFDLPKAIKGTSLLTFENKDRDDERWLFLPALKKTRRISGSDKSDTFMGTDFAYEDLVTEEPEKYDYAFPATQDCGTQCVTVIATPRTEQERIESGYGKRLITLDTRTHMVLRIEYYNKAGIHAKSFTASDFQSVHANGALRPFRMQMVDLINQHTTVMAFQGYQIDTGVSEDDVSQRALTKG</sequence>
<dbReference type="OrthoDB" id="9803781at2"/>
<reference evidence="3 4" key="2">
    <citation type="submission" date="2018-03" db="EMBL/GenBank/DDBJ databases">
        <authorList>
            <person name="Keele B.F."/>
        </authorList>
    </citation>
    <scope>NUCLEOTIDE SEQUENCE [LARGE SCALE GENOMIC DNA]</scope>
    <source>
        <strain evidence="3 4">D13</strain>
    </source>
</reference>
<accession>A0A2P1PQU2</accession>
<keyword evidence="4" id="KW-1185">Reference proteome</keyword>
<organism evidence="3 4">
    <name type="scientific">Ahniella affigens</name>
    <dbReference type="NCBI Taxonomy" id="2021234"/>
    <lineage>
        <taxon>Bacteria</taxon>
        <taxon>Pseudomonadati</taxon>
        <taxon>Pseudomonadota</taxon>
        <taxon>Gammaproteobacteria</taxon>
        <taxon>Lysobacterales</taxon>
        <taxon>Rhodanobacteraceae</taxon>
        <taxon>Ahniella</taxon>
    </lineage>
</organism>
<dbReference type="EMBL" id="CP027860">
    <property type="protein sequence ID" value="AVP97220.1"/>
    <property type="molecule type" value="Genomic_DNA"/>
</dbReference>
<feature type="signal peptide" evidence="1">
    <location>
        <begin position="1"/>
        <end position="27"/>
    </location>
</feature>
<name>A0A2P1PQU2_9GAMM</name>
<dbReference type="KEGG" id="xba:C7S18_08430"/>
<proteinExistence type="predicted"/>
<dbReference type="Proteomes" id="UP000241074">
    <property type="component" value="Chromosome"/>
</dbReference>
<evidence type="ECO:0000259" key="2">
    <source>
        <dbReference type="Pfam" id="PF17131"/>
    </source>
</evidence>
<dbReference type="CDD" id="cd16329">
    <property type="entry name" value="LolA_like"/>
    <property type="match status" value="1"/>
</dbReference>
<feature type="chain" id="PRO_5015106292" description="Uncharacterized protein TP-0789 domain-containing protein" evidence="1">
    <location>
        <begin position="28"/>
        <end position="267"/>
    </location>
</feature>
<reference evidence="3 4" key="1">
    <citation type="submission" date="2018-03" db="EMBL/GenBank/DDBJ databases">
        <title>Ahniella affigens gen. nov., sp. nov., a gammaproteobacterium isolated from sandy soil near a stream.</title>
        <authorList>
            <person name="Ko Y."/>
            <person name="Kim J.-H."/>
        </authorList>
    </citation>
    <scope>NUCLEOTIDE SEQUENCE [LARGE SCALE GENOMIC DNA]</scope>
    <source>
        <strain evidence="3 4">D13</strain>
    </source>
</reference>
<evidence type="ECO:0000256" key="1">
    <source>
        <dbReference type="SAM" id="SignalP"/>
    </source>
</evidence>
<keyword evidence="1" id="KW-0732">Signal</keyword>
<evidence type="ECO:0000313" key="4">
    <source>
        <dbReference type="Proteomes" id="UP000241074"/>
    </source>
</evidence>